<feature type="domain" description="N-acetyltransferase" evidence="1">
    <location>
        <begin position="4"/>
        <end position="138"/>
    </location>
</feature>
<keyword evidence="2" id="KW-0808">Transferase</keyword>
<dbReference type="InterPro" id="IPR053144">
    <property type="entry name" value="Acetyltransferase_Butenolide"/>
</dbReference>
<evidence type="ECO:0000259" key="1">
    <source>
        <dbReference type="PROSITE" id="PS51186"/>
    </source>
</evidence>
<dbReference type="CDD" id="cd04301">
    <property type="entry name" value="NAT_SF"/>
    <property type="match status" value="1"/>
</dbReference>
<evidence type="ECO:0000313" key="3">
    <source>
        <dbReference type="Proteomes" id="UP000199182"/>
    </source>
</evidence>
<dbReference type="SUPFAM" id="SSF55729">
    <property type="entry name" value="Acyl-CoA N-acyltransferases (Nat)"/>
    <property type="match status" value="1"/>
</dbReference>
<reference evidence="2 3" key="1">
    <citation type="submission" date="2016-10" db="EMBL/GenBank/DDBJ databases">
        <authorList>
            <person name="de Groot N.N."/>
        </authorList>
    </citation>
    <scope>NUCLEOTIDE SEQUENCE [LARGE SCALE GENOMIC DNA]</scope>
    <source>
        <strain evidence="2 3">CGMCC 1.5012</strain>
    </source>
</reference>
<sequence>MVQLKHSVLTPEIFAHLTQSVGWEVPPRQQIEEALSHSLLTVCALDDGKPVGMARLCGDGYLSYFLEDVAILPECQGKGIGKRIIKDIIEFIKKREHTGWKVRLELISANGKEKFYEKFGFEQLPCEEDGSGMFLTIEK</sequence>
<dbReference type="GO" id="GO:0016747">
    <property type="term" value="F:acyltransferase activity, transferring groups other than amino-acyl groups"/>
    <property type="evidence" value="ECO:0007669"/>
    <property type="project" value="InterPro"/>
</dbReference>
<dbReference type="InterPro" id="IPR016181">
    <property type="entry name" value="Acyl_CoA_acyltransferase"/>
</dbReference>
<proteinExistence type="predicted"/>
<keyword evidence="3" id="KW-1185">Reference proteome</keyword>
<dbReference type="PANTHER" id="PTHR43233">
    <property type="entry name" value="FAMILY N-ACETYLTRANSFERASE, PUTATIVE (AFU_ORTHOLOGUE AFUA_6G03350)-RELATED"/>
    <property type="match status" value="1"/>
</dbReference>
<dbReference type="PANTHER" id="PTHR43233:SF1">
    <property type="entry name" value="FAMILY N-ACETYLTRANSFERASE, PUTATIVE (AFU_ORTHOLOGUE AFUA_6G03350)-RELATED"/>
    <property type="match status" value="1"/>
</dbReference>
<dbReference type="Pfam" id="PF13508">
    <property type="entry name" value="Acetyltransf_7"/>
    <property type="match status" value="1"/>
</dbReference>
<dbReference type="PROSITE" id="PS51186">
    <property type="entry name" value="GNAT"/>
    <property type="match status" value="1"/>
</dbReference>
<evidence type="ECO:0000313" key="2">
    <source>
        <dbReference type="EMBL" id="SDN16641.1"/>
    </source>
</evidence>
<dbReference type="EMBL" id="FNID01000012">
    <property type="protein sequence ID" value="SDN16641.1"/>
    <property type="molecule type" value="Genomic_DNA"/>
</dbReference>
<dbReference type="AlphaFoldDB" id="A0A1G9Z775"/>
<accession>A0A1G9Z775</accession>
<organism evidence="2 3">
    <name type="scientific">Acetanaerobacterium elongatum</name>
    <dbReference type="NCBI Taxonomy" id="258515"/>
    <lineage>
        <taxon>Bacteria</taxon>
        <taxon>Bacillati</taxon>
        <taxon>Bacillota</taxon>
        <taxon>Clostridia</taxon>
        <taxon>Eubacteriales</taxon>
        <taxon>Oscillospiraceae</taxon>
        <taxon>Acetanaerobacterium</taxon>
    </lineage>
</organism>
<dbReference type="STRING" id="258515.SAMN05192585_112102"/>
<dbReference type="OrthoDB" id="9775804at2"/>
<dbReference type="Proteomes" id="UP000199182">
    <property type="component" value="Unassembled WGS sequence"/>
</dbReference>
<gene>
    <name evidence="2" type="ORF">SAMN05192585_112102</name>
</gene>
<protein>
    <submittedName>
        <fullName evidence="2">Acetyltransferase (GNAT) domain-containing protein</fullName>
    </submittedName>
</protein>
<dbReference type="RefSeq" id="WP_092639548.1">
    <property type="nucleotide sequence ID" value="NZ_FNID01000012.1"/>
</dbReference>
<dbReference type="InterPro" id="IPR000182">
    <property type="entry name" value="GNAT_dom"/>
</dbReference>
<dbReference type="Gene3D" id="3.40.630.30">
    <property type="match status" value="1"/>
</dbReference>
<name>A0A1G9Z775_9FIRM</name>